<reference evidence="4" key="1">
    <citation type="submission" date="2015-09" db="EMBL/GenBank/DDBJ databases">
        <authorList>
            <person name="Rodrigo-Torres Lidia"/>
            <person name="Arahal R.David."/>
        </authorList>
    </citation>
    <scope>NUCLEOTIDE SEQUENCE [LARGE SCALE GENOMIC DNA]</scope>
    <source>
        <strain evidence="4">CECT 5114</strain>
    </source>
</reference>
<dbReference type="InterPro" id="IPR003774">
    <property type="entry name" value="AlgH-like"/>
</dbReference>
<dbReference type="SUPFAM" id="SSF143456">
    <property type="entry name" value="VC0467-like"/>
    <property type="match status" value="1"/>
</dbReference>
<dbReference type="EMBL" id="CYUE01000020">
    <property type="protein sequence ID" value="CUK26074.1"/>
    <property type="molecule type" value="Genomic_DNA"/>
</dbReference>
<evidence type="ECO:0000313" key="3">
    <source>
        <dbReference type="EMBL" id="CUK26074.1"/>
    </source>
</evidence>
<dbReference type="PANTHER" id="PTHR30327">
    <property type="entry name" value="UNCHARACTERIZED PROTEIN YQGE"/>
    <property type="match status" value="1"/>
</dbReference>
<dbReference type="GO" id="GO:0005829">
    <property type="term" value="C:cytosol"/>
    <property type="evidence" value="ECO:0007669"/>
    <property type="project" value="TreeGrafter"/>
</dbReference>
<dbReference type="Pfam" id="PF02622">
    <property type="entry name" value="DUF179"/>
    <property type="match status" value="1"/>
</dbReference>
<organism evidence="3 4">
    <name type="scientific">Cognatishimia activa</name>
    <dbReference type="NCBI Taxonomy" id="1715691"/>
    <lineage>
        <taxon>Bacteria</taxon>
        <taxon>Pseudomonadati</taxon>
        <taxon>Pseudomonadota</taxon>
        <taxon>Alphaproteobacteria</taxon>
        <taxon>Rhodobacterales</taxon>
        <taxon>Paracoccaceae</taxon>
        <taxon>Cognatishimia</taxon>
    </lineage>
</organism>
<proteinExistence type="inferred from homology"/>
<dbReference type="STRING" id="1715691.TA5113_02145"/>
<name>A0A0P1IR36_9RHOB</name>
<dbReference type="NCBIfam" id="NF001268">
    <property type="entry name" value="PRK00228.1-4"/>
    <property type="match status" value="1"/>
</dbReference>
<evidence type="ECO:0000256" key="1">
    <source>
        <dbReference type="ARBA" id="ARBA00009600"/>
    </source>
</evidence>
<dbReference type="AlphaFoldDB" id="A0A0P1IR36"/>
<dbReference type="Gene3D" id="3.40.1740.10">
    <property type="entry name" value="VC0467-like"/>
    <property type="match status" value="1"/>
</dbReference>
<dbReference type="PANTHER" id="PTHR30327:SF1">
    <property type="entry name" value="UPF0301 PROTEIN YQGE"/>
    <property type="match status" value="1"/>
</dbReference>
<dbReference type="HAMAP" id="MF_00758">
    <property type="entry name" value="UPF0301"/>
    <property type="match status" value="1"/>
</dbReference>
<protein>
    <recommendedName>
        <fullName evidence="2">UPF0301 protein TA5114_01881</fullName>
    </recommendedName>
</protein>
<evidence type="ECO:0000313" key="4">
    <source>
        <dbReference type="Proteomes" id="UP000051184"/>
    </source>
</evidence>
<dbReference type="RefSeq" id="WP_370736444.1">
    <property type="nucleotide sequence ID" value="NZ_CYTO01000020.1"/>
</dbReference>
<comment type="similarity">
    <text evidence="1 2">Belongs to the UPF0301 (AlgH) family.</text>
</comment>
<evidence type="ECO:0000256" key="2">
    <source>
        <dbReference type="HAMAP-Rule" id="MF_00758"/>
    </source>
</evidence>
<dbReference type="Proteomes" id="UP000051184">
    <property type="component" value="Unassembled WGS sequence"/>
</dbReference>
<sequence>MSDASEKLDLTGKILIAMPGMGDPRFAHSLVYLCAHSDDGAMGLIVNKTMGQMTFSDLLKQLSIEESSKSRPLPLHFGGPVEGGRGFVLHSAEYRSQISTLPVDDFFSMTATQDVLEEMAQGAGPDKALMALGYSGWGPGQLEGEIAQNGWLICDAGFELVFDLADDKKWEAALNTLGVDPITLSASAGRA</sequence>
<accession>A0A0P1IR36</accession>
<keyword evidence="4" id="KW-1185">Reference proteome</keyword>
<gene>
    <name evidence="3" type="ORF">TA5114_01881</name>
</gene>